<evidence type="ECO:0000313" key="2">
    <source>
        <dbReference type="Proteomes" id="UP001497516"/>
    </source>
</evidence>
<gene>
    <name evidence="1" type="ORF">LTRI10_LOCUS50079</name>
</gene>
<dbReference type="EMBL" id="OZ034822">
    <property type="protein sequence ID" value="CAL1410678.1"/>
    <property type="molecule type" value="Genomic_DNA"/>
</dbReference>
<evidence type="ECO:0000313" key="1">
    <source>
        <dbReference type="EMBL" id="CAL1410678.1"/>
    </source>
</evidence>
<dbReference type="AlphaFoldDB" id="A0AAV2GLS2"/>
<reference evidence="1 2" key="1">
    <citation type="submission" date="2024-04" db="EMBL/GenBank/DDBJ databases">
        <authorList>
            <person name="Fracassetti M."/>
        </authorList>
    </citation>
    <scope>NUCLEOTIDE SEQUENCE [LARGE SCALE GENOMIC DNA]</scope>
</reference>
<protein>
    <submittedName>
        <fullName evidence="1">Uncharacterized protein</fullName>
    </submittedName>
</protein>
<keyword evidence="2" id="KW-1185">Reference proteome</keyword>
<sequence>MDAGNRLLRYLKGASGQGLFFPSANSLDLVAYYDVDWGGFQSTRHSTAGYVITLGGSPISWSTKNQQFVARSSAEAEYHAKVLVRSSGYVGSYKK</sequence>
<dbReference type="CDD" id="cd09272">
    <property type="entry name" value="RNase_HI_RT_Ty1"/>
    <property type="match status" value="1"/>
</dbReference>
<dbReference type="PANTHER" id="PTHR11439">
    <property type="entry name" value="GAG-POL-RELATED RETROTRANSPOSON"/>
    <property type="match status" value="1"/>
</dbReference>
<dbReference type="PANTHER" id="PTHR11439:SF470">
    <property type="entry name" value="CYSTEINE-RICH RLK (RECEPTOR-LIKE PROTEIN KINASE) 8"/>
    <property type="match status" value="1"/>
</dbReference>
<proteinExistence type="predicted"/>
<organism evidence="1 2">
    <name type="scientific">Linum trigynum</name>
    <dbReference type="NCBI Taxonomy" id="586398"/>
    <lineage>
        <taxon>Eukaryota</taxon>
        <taxon>Viridiplantae</taxon>
        <taxon>Streptophyta</taxon>
        <taxon>Embryophyta</taxon>
        <taxon>Tracheophyta</taxon>
        <taxon>Spermatophyta</taxon>
        <taxon>Magnoliopsida</taxon>
        <taxon>eudicotyledons</taxon>
        <taxon>Gunneridae</taxon>
        <taxon>Pentapetalae</taxon>
        <taxon>rosids</taxon>
        <taxon>fabids</taxon>
        <taxon>Malpighiales</taxon>
        <taxon>Linaceae</taxon>
        <taxon>Linum</taxon>
    </lineage>
</organism>
<name>A0AAV2GLS2_9ROSI</name>
<accession>A0AAV2GLS2</accession>
<dbReference type="Proteomes" id="UP001497516">
    <property type="component" value="Chromosome 9"/>
</dbReference>